<sequence length="347" mass="39651">MKVLYTYRQLLVFAMAILCLYPSCTSNLPEDLDALGDDVNYSQTLFEPTLGRNTEYQNPVVTGNSSTLPLTFKIVNPRTVTGQPATELTDKFAVKTWKSIYTGEEKSLEEIEKKRTTEYRPMLEIQEKSGNIFFWDSGNSGFVKTQPDSGYIFDVEISNSGGRRFARNLKLKPMKERPYEPSIYSQITGIATNSSTYPYRLENLEGERTGNFIFFTDVKVFFHKNLDNKNPGSSLTFSMLDSLNKVIDIKKFDKTDWNNLVHGFNPTFKNGKVTYDVAYPIPLVNLRTRYTDISGTSAVSNFVFDRKGRSGLVERNIVGLQYSIYEPGHWEIQVRFTGETPQFEDDK</sequence>
<dbReference type="EMBL" id="BMKM01000001">
    <property type="protein sequence ID" value="GGE13286.1"/>
    <property type="molecule type" value="Genomic_DNA"/>
</dbReference>
<accession>A0A8H9KUX3</accession>
<gene>
    <name evidence="2" type="ORF">GCM10011516_08890</name>
</gene>
<dbReference type="Proteomes" id="UP000614460">
    <property type="component" value="Unassembled WGS sequence"/>
</dbReference>
<dbReference type="InterPro" id="IPR032173">
    <property type="entry name" value="DUF5007"/>
</dbReference>
<keyword evidence="3" id="KW-1185">Reference proteome</keyword>
<dbReference type="RefSeq" id="WP_094258715.1">
    <property type="nucleotide sequence ID" value="NZ_BMKM01000001.1"/>
</dbReference>
<name>A0A8H9KUX3_9SPHI</name>
<reference evidence="2" key="1">
    <citation type="journal article" date="2014" name="Int. J. Syst. Evol. Microbiol.">
        <title>Complete genome sequence of Corynebacterium casei LMG S-19264T (=DSM 44701T), isolated from a smear-ripened cheese.</title>
        <authorList>
            <consortium name="US DOE Joint Genome Institute (JGI-PGF)"/>
            <person name="Walter F."/>
            <person name="Albersmeier A."/>
            <person name="Kalinowski J."/>
            <person name="Ruckert C."/>
        </authorList>
    </citation>
    <scope>NUCLEOTIDE SEQUENCE</scope>
    <source>
        <strain evidence="2">CGMCC 1.15966</strain>
    </source>
</reference>
<protein>
    <submittedName>
        <fullName evidence="2">DUF5007 domain-containing protein</fullName>
    </submittedName>
</protein>
<comment type="caution">
    <text evidence="2">The sequence shown here is derived from an EMBL/GenBank/DDBJ whole genome shotgun (WGS) entry which is preliminary data.</text>
</comment>
<dbReference type="Pfam" id="PF16398">
    <property type="entry name" value="DUF5007"/>
    <property type="match status" value="1"/>
</dbReference>
<feature type="chain" id="PRO_5034168344" evidence="1">
    <location>
        <begin position="26"/>
        <end position="347"/>
    </location>
</feature>
<evidence type="ECO:0000313" key="3">
    <source>
        <dbReference type="Proteomes" id="UP000614460"/>
    </source>
</evidence>
<reference evidence="2" key="2">
    <citation type="submission" date="2020-09" db="EMBL/GenBank/DDBJ databases">
        <authorList>
            <person name="Sun Q."/>
            <person name="Zhou Y."/>
        </authorList>
    </citation>
    <scope>NUCLEOTIDE SEQUENCE</scope>
    <source>
        <strain evidence="2">CGMCC 1.15966</strain>
    </source>
</reference>
<dbReference type="AlphaFoldDB" id="A0A8H9KUX3"/>
<proteinExistence type="predicted"/>
<keyword evidence="1" id="KW-0732">Signal</keyword>
<evidence type="ECO:0000256" key="1">
    <source>
        <dbReference type="SAM" id="SignalP"/>
    </source>
</evidence>
<evidence type="ECO:0000313" key="2">
    <source>
        <dbReference type="EMBL" id="GGE13286.1"/>
    </source>
</evidence>
<organism evidence="2 3">
    <name type="scientific">Sphingobacterium cellulitidis</name>
    <dbReference type="NCBI Taxonomy" id="1768011"/>
    <lineage>
        <taxon>Bacteria</taxon>
        <taxon>Pseudomonadati</taxon>
        <taxon>Bacteroidota</taxon>
        <taxon>Sphingobacteriia</taxon>
        <taxon>Sphingobacteriales</taxon>
        <taxon>Sphingobacteriaceae</taxon>
        <taxon>Sphingobacterium</taxon>
    </lineage>
</organism>
<feature type="signal peptide" evidence="1">
    <location>
        <begin position="1"/>
        <end position="25"/>
    </location>
</feature>